<sequence>YCGNKSWVDCQKAWDHFVNPAVTTGLWTPEEKAKLKELVEAETSDAGAHKDWIQIAKCLGTGRTAFQCLSCYQRNFNTELRFRPWTKEQEQKLIEEANKVYESVGFFNWRKVSGLLDNRTPHECMLKFAQVDPNHQSGKFTPEEDAKLLAAVEMYGLKWREIARFIGTRNPVQVRDRYLDCLNPENNYLVFTYDEDLKLLKYYKEMGPVWAKIYQHFQGRSASRLGARFRQLQRWKKKKEWFDSQPVEVKRVLLGKSLPVRERRDIETRIRDYFVQQLGINLQDYKRQALDLRNGVDPDIIPPRPPFVSRLSNVRPFLETQSASHWIRKLYSHQTLRDNLERILREDAERRAQAKSAEKLPKVVEEENEEDLVNKAIKESLQEQQKAKDTQPKKTEVKRMERLLSRAFHQGTAVPVSKIFEVLKPNKEQNRSKYQKKHLGIDLALKKFFHQEGRENYRPGRFRKLFDADTRSKEIVREEKADLERTVPTICLKSLGSSLLQVYDAARRQHILIQEQLLNFPEVEADPEYLVQEARIDHQLDEALLAEGAEVSQNFALQEKCAVRKRKLQNIFQEKYTMEHKKLKTAAFSVQEDIAVFHRQLVQTGDLTRLPEDSLPLWLSREKEAAKLGSGEESASQAGCDPSADSSVSVPVQDTSEVKPHRFSNPDGRVYNTRRKRVKVGAKSGSQNGAKSSKQQSDASASSADSLSSTSGTGGLRFLGQDEVEEEQRRVERMRECVSSAPGSSPGSLPCLPPNVTNLTLLKSLLLRRGELLKQAAPLTDLDKTGEFTLPKHSIEIDGNKEPAQKVKEDIVLVDPQGKELKMEDYAEFIEEETQEDSAGKSNTAETDPSSAGTSGEKAKLITGTMKAFPSKEAFVRGKEQAKNLLTSNPEYNLANFLMGDSSKPQDSQGKPKEEKSSYEVVVVPTTKYHSLTMKINVPKDNFLPPKPLNRTGKTYATIIRKKRLKGLQDMKKASVPEKSSGEGSSNNQFEFPNLVHTGRELIEIEPNSSESSEGESEPDDHAESRHGTAKEMPETIDLTSDSQEKSEGPAGTAQQQQDPRKTQPGSNVIVVGLPKPWDADSKNGGSGADSFKAFKSKASTSSISKENPSGKVIGYEESVDVSEQPSIATLETLLKEEKLWKKIKALSEVRQSHEYKMLRSRMQALFMWPVLMSTVRPISNPRLKERIESAVPVVKSYPGNRKGRQPKAKGRGRPPKCPITKAKRLEQHMKTETYRRSQFMQQKRKERREARAAAAAATSSSSSSAAAAAATAADPTSSGVVYSEPVRLEDLTLSFPAPKGEEKNVGDLGTGEGHPVQEGSQATEEPGEKRAPDRPKGRPRGMPVKRKVYPPAIERPKRNPVKKPAVIDVPERPRKRRKAKEKSPVRKTAMEEREAARALPAWWKDAVLAAMMAQQTLERGEGGTKATEVPIDEDVDFVNRGDYSDDEWVQDWKSKERDRGGEGARDGREGQGGGGGDDTQESREGLGKE</sequence>
<feature type="compositionally biased region" description="Low complexity" evidence="5">
    <location>
        <begin position="1091"/>
        <end position="1106"/>
    </location>
</feature>
<dbReference type="PANTHER" id="PTHR46621">
    <property type="entry name" value="SNRNA-ACTIVATING PROTEIN COMPLEX SUBUNIT 4"/>
    <property type="match status" value="1"/>
</dbReference>
<protein>
    <recommendedName>
        <fullName evidence="10">snRNA-activating protein complex subunit 4</fullName>
    </recommendedName>
</protein>
<dbReference type="SUPFAM" id="SSF46689">
    <property type="entry name" value="Homeodomain-like"/>
    <property type="match status" value="2"/>
</dbReference>
<gene>
    <name evidence="8" type="ORF">EGW08_016683</name>
</gene>
<feature type="domain" description="HTH myb-type" evidence="7">
    <location>
        <begin position="191"/>
        <end position="237"/>
    </location>
</feature>
<feature type="region of interest" description="Disordered" evidence="5">
    <location>
        <begin position="896"/>
        <end position="919"/>
    </location>
</feature>
<feature type="compositionally biased region" description="Low complexity" evidence="5">
    <location>
        <begin position="1253"/>
        <end position="1274"/>
    </location>
</feature>
<feature type="compositionally biased region" description="Basic and acidic residues" evidence="5">
    <location>
        <begin position="967"/>
        <end position="976"/>
    </location>
</feature>
<dbReference type="PROSITE" id="PS51294">
    <property type="entry name" value="HTH_MYB"/>
    <property type="match status" value="2"/>
</dbReference>
<feature type="compositionally biased region" description="Polar residues" evidence="5">
    <location>
        <begin position="982"/>
        <end position="991"/>
    </location>
</feature>
<feature type="region of interest" description="Disordered" evidence="5">
    <location>
        <begin position="832"/>
        <end position="859"/>
    </location>
</feature>
<dbReference type="InterPro" id="IPR001005">
    <property type="entry name" value="SANT/Myb"/>
</dbReference>
<feature type="domain" description="Myb-like" evidence="6">
    <location>
        <begin position="132"/>
        <end position="182"/>
    </location>
</feature>
<dbReference type="GO" id="GO:0000978">
    <property type="term" value="F:RNA polymerase II cis-regulatory region sequence-specific DNA binding"/>
    <property type="evidence" value="ECO:0007669"/>
    <property type="project" value="TreeGrafter"/>
</dbReference>
<dbReference type="Pfam" id="PF13921">
    <property type="entry name" value="Myb_DNA-bind_6"/>
    <property type="match status" value="2"/>
</dbReference>
<feature type="compositionally biased region" description="Basic and acidic residues" evidence="5">
    <location>
        <begin position="1020"/>
        <end position="1034"/>
    </location>
</feature>
<dbReference type="InterPro" id="IPR051575">
    <property type="entry name" value="Myb-like_DNA-bd"/>
</dbReference>
<feature type="compositionally biased region" description="Basic and acidic residues" evidence="5">
    <location>
        <begin position="1224"/>
        <end position="1236"/>
    </location>
</feature>
<feature type="region of interest" description="Disordered" evidence="5">
    <location>
        <begin position="967"/>
        <end position="993"/>
    </location>
</feature>
<accession>A0A433T1W0</accession>
<dbReference type="GO" id="GO:0001006">
    <property type="term" value="F:RNA polymerase III type 3 promoter sequence-specific DNA binding"/>
    <property type="evidence" value="ECO:0007669"/>
    <property type="project" value="TreeGrafter"/>
</dbReference>
<keyword evidence="9" id="KW-1185">Reference proteome</keyword>
<dbReference type="InterPro" id="IPR017930">
    <property type="entry name" value="Myb_dom"/>
</dbReference>
<feature type="region of interest" description="Disordered" evidence="5">
    <location>
        <begin position="628"/>
        <end position="751"/>
    </location>
</feature>
<feature type="domain" description="Myb-like" evidence="6">
    <location>
        <begin position="77"/>
        <end position="128"/>
    </location>
</feature>
<comment type="caution">
    <text evidence="8">The sequence shown here is derived from an EMBL/GenBank/DDBJ whole genome shotgun (WGS) entry which is preliminary data.</text>
</comment>
<keyword evidence="4" id="KW-0539">Nucleus</keyword>
<feature type="compositionally biased region" description="Basic and acidic residues" evidence="5">
    <location>
        <begin position="1481"/>
        <end position="1490"/>
    </location>
</feature>
<dbReference type="PANTHER" id="PTHR46621:SF1">
    <property type="entry name" value="SNRNA-ACTIVATING PROTEIN COMPLEX SUBUNIT 4"/>
    <property type="match status" value="1"/>
</dbReference>
<evidence type="ECO:0000256" key="4">
    <source>
        <dbReference type="ARBA" id="ARBA00023242"/>
    </source>
</evidence>
<evidence type="ECO:0008006" key="10">
    <source>
        <dbReference type="Google" id="ProtNLM"/>
    </source>
</evidence>
<feature type="compositionally biased region" description="Basic residues" evidence="5">
    <location>
        <begin position="1338"/>
        <end position="1349"/>
    </location>
</feature>
<dbReference type="GO" id="GO:0042795">
    <property type="term" value="P:snRNA transcription by RNA polymerase II"/>
    <property type="evidence" value="ECO:0007669"/>
    <property type="project" value="TreeGrafter"/>
</dbReference>
<evidence type="ECO:0000256" key="5">
    <source>
        <dbReference type="SAM" id="MobiDB-lite"/>
    </source>
</evidence>
<dbReference type="OrthoDB" id="2143914at2759"/>
<evidence type="ECO:0000256" key="2">
    <source>
        <dbReference type="ARBA" id="ARBA00023125"/>
    </source>
</evidence>
<feature type="region of interest" description="Disordered" evidence="5">
    <location>
        <begin position="1419"/>
        <end position="1490"/>
    </location>
</feature>
<feature type="compositionally biased region" description="Low complexity" evidence="5">
    <location>
        <begin position="641"/>
        <end position="652"/>
    </location>
</feature>
<dbReference type="GO" id="GO:0019185">
    <property type="term" value="C:snRNA-activating protein complex"/>
    <property type="evidence" value="ECO:0007669"/>
    <property type="project" value="TreeGrafter"/>
</dbReference>
<feature type="compositionally biased region" description="Basic and acidic residues" evidence="5">
    <location>
        <begin position="727"/>
        <end position="736"/>
    </location>
</feature>
<name>A0A433T1W0_ELYCH</name>
<keyword evidence="3" id="KW-0804">Transcription</keyword>
<feature type="compositionally biased region" description="Basic residues" evidence="5">
    <location>
        <begin position="1202"/>
        <end position="1215"/>
    </location>
</feature>
<evidence type="ECO:0000259" key="7">
    <source>
        <dbReference type="PROSITE" id="PS51294"/>
    </source>
</evidence>
<dbReference type="PROSITE" id="PS50090">
    <property type="entry name" value="MYB_LIKE"/>
    <property type="match status" value="3"/>
</dbReference>
<dbReference type="GO" id="GO:0042796">
    <property type="term" value="P:snRNA transcription by RNA polymerase III"/>
    <property type="evidence" value="ECO:0007669"/>
    <property type="project" value="TreeGrafter"/>
</dbReference>
<dbReference type="InterPro" id="IPR009057">
    <property type="entry name" value="Homeodomain-like_sf"/>
</dbReference>
<evidence type="ECO:0000256" key="1">
    <source>
        <dbReference type="ARBA" id="ARBA00023015"/>
    </source>
</evidence>
<dbReference type="Gene3D" id="1.10.10.60">
    <property type="entry name" value="Homeodomain-like"/>
    <property type="match status" value="4"/>
</dbReference>
<feature type="domain" description="HTH myb-type" evidence="7">
    <location>
        <begin position="132"/>
        <end position="186"/>
    </location>
</feature>
<dbReference type="EMBL" id="RQTK01000730">
    <property type="protein sequence ID" value="RUS75558.1"/>
    <property type="molecule type" value="Genomic_DNA"/>
</dbReference>
<feature type="compositionally biased region" description="Low complexity" evidence="5">
    <location>
        <begin position="739"/>
        <end position="750"/>
    </location>
</feature>
<keyword evidence="1" id="KW-0805">Transcription regulation</keyword>
<feature type="compositionally biased region" description="Basic and acidic residues" evidence="5">
    <location>
        <begin position="1382"/>
        <end position="1394"/>
    </location>
</feature>
<feature type="region of interest" description="Disordered" evidence="5">
    <location>
        <begin position="1195"/>
        <end position="1394"/>
    </location>
</feature>
<organism evidence="8 9">
    <name type="scientific">Elysia chlorotica</name>
    <name type="common">Eastern emerald elysia</name>
    <name type="synonym">Sea slug</name>
    <dbReference type="NCBI Taxonomy" id="188477"/>
    <lineage>
        <taxon>Eukaryota</taxon>
        <taxon>Metazoa</taxon>
        <taxon>Spiralia</taxon>
        <taxon>Lophotrochozoa</taxon>
        <taxon>Mollusca</taxon>
        <taxon>Gastropoda</taxon>
        <taxon>Heterobranchia</taxon>
        <taxon>Euthyneura</taxon>
        <taxon>Panpulmonata</taxon>
        <taxon>Sacoglossa</taxon>
        <taxon>Placobranchoidea</taxon>
        <taxon>Plakobranchidae</taxon>
        <taxon>Elysia</taxon>
    </lineage>
</organism>
<feature type="compositionally biased region" description="Basic and acidic residues" evidence="5">
    <location>
        <begin position="1327"/>
        <end position="1337"/>
    </location>
</feature>
<dbReference type="Pfam" id="PF00249">
    <property type="entry name" value="Myb_DNA-binding"/>
    <property type="match status" value="1"/>
</dbReference>
<feature type="compositionally biased region" description="Low complexity" evidence="5">
    <location>
        <begin position="689"/>
        <end position="711"/>
    </location>
</feature>
<proteinExistence type="predicted"/>
<feature type="compositionally biased region" description="Polar residues" evidence="5">
    <location>
        <begin position="840"/>
        <end position="854"/>
    </location>
</feature>
<evidence type="ECO:0000259" key="6">
    <source>
        <dbReference type="PROSITE" id="PS50090"/>
    </source>
</evidence>
<dbReference type="CDD" id="cd00167">
    <property type="entry name" value="SANT"/>
    <property type="match status" value="4"/>
</dbReference>
<feature type="region of interest" description="Disordered" evidence="5">
    <location>
        <begin position="1006"/>
        <end position="1111"/>
    </location>
</feature>
<evidence type="ECO:0000313" key="8">
    <source>
        <dbReference type="EMBL" id="RUS75558.1"/>
    </source>
</evidence>
<feature type="non-terminal residue" evidence="8">
    <location>
        <position position="1"/>
    </location>
</feature>
<reference evidence="8 9" key="1">
    <citation type="submission" date="2019-01" db="EMBL/GenBank/DDBJ databases">
        <title>A draft genome assembly of the solar-powered sea slug Elysia chlorotica.</title>
        <authorList>
            <person name="Cai H."/>
            <person name="Li Q."/>
            <person name="Fang X."/>
            <person name="Li J."/>
            <person name="Curtis N.E."/>
            <person name="Altenburger A."/>
            <person name="Shibata T."/>
            <person name="Feng M."/>
            <person name="Maeda T."/>
            <person name="Schwartz J.A."/>
            <person name="Shigenobu S."/>
            <person name="Lundholm N."/>
            <person name="Nishiyama T."/>
            <person name="Yang H."/>
            <person name="Hasebe M."/>
            <person name="Li S."/>
            <person name="Pierce S.K."/>
            <person name="Wang J."/>
        </authorList>
    </citation>
    <scope>NUCLEOTIDE SEQUENCE [LARGE SCALE GENOMIC DNA]</scope>
    <source>
        <strain evidence="8">EC2010</strain>
        <tissue evidence="8">Whole organism of an adult</tissue>
    </source>
</reference>
<feature type="domain" description="Myb-like" evidence="6">
    <location>
        <begin position="19"/>
        <end position="76"/>
    </location>
</feature>
<dbReference type="STRING" id="188477.A0A433T1W0"/>
<evidence type="ECO:0000313" key="9">
    <source>
        <dbReference type="Proteomes" id="UP000271974"/>
    </source>
</evidence>
<feature type="compositionally biased region" description="Basic and acidic residues" evidence="5">
    <location>
        <begin position="1451"/>
        <end position="1470"/>
    </location>
</feature>
<dbReference type="Proteomes" id="UP000271974">
    <property type="component" value="Unassembled WGS sequence"/>
</dbReference>
<evidence type="ECO:0000256" key="3">
    <source>
        <dbReference type="ARBA" id="ARBA00023163"/>
    </source>
</evidence>
<dbReference type="SMART" id="SM00717">
    <property type="entry name" value="SANT"/>
    <property type="match status" value="4"/>
</dbReference>
<keyword evidence="2" id="KW-0238">DNA-binding</keyword>